<reference evidence="2 3" key="1">
    <citation type="submission" date="2019-12" db="EMBL/GenBank/DDBJ databases">
        <title>Nitratireductor arenosus sp. nov., Isolated from sea sand, Jeju island, South Korea.</title>
        <authorList>
            <person name="Kim W."/>
        </authorList>
    </citation>
    <scope>NUCLEOTIDE SEQUENCE [LARGE SCALE GENOMIC DNA]</scope>
    <source>
        <strain evidence="2 3">CAU 1489</strain>
    </source>
</reference>
<comment type="caution">
    <text evidence="2">The sequence shown here is derived from an EMBL/GenBank/DDBJ whole genome shotgun (WGS) entry which is preliminary data.</text>
</comment>
<dbReference type="InterPro" id="IPR036291">
    <property type="entry name" value="NAD(P)-bd_dom_sf"/>
</dbReference>
<gene>
    <name evidence="2" type="ORF">GN330_13760</name>
</gene>
<dbReference type="Gene3D" id="3.90.25.10">
    <property type="entry name" value="UDP-galactose 4-epimerase, domain 1"/>
    <property type="match status" value="1"/>
</dbReference>
<dbReference type="PANTHER" id="PTHR43162:SF1">
    <property type="entry name" value="PRESTALK A DIFFERENTIATION PROTEIN A"/>
    <property type="match status" value="1"/>
</dbReference>
<name>A0A844QK81_9HYPH</name>
<dbReference type="EMBL" id="WPHG01000003">
    <property type="protein sequence ID" value="MVA98311.1"/>
    <property type="molecule type" value="Genomic_DNA"/>
</dbReference>
<dbReference type="SUPFAM" id="SSF51735">
    <property type="entry name" value="NAD(P)-binding Rossmann-fold domains"/>
    <property type="match status" value="1"/>
</dbReference>
<protein>
    <submittedName>
        <fullName evidence="2">NAD(P)H-binding protein</fullName>
    </submittedName>
</protein>
<dbReference type="InterPro" id="IPR016040">
    <property type="entry name" value="NAD(P)-bd_dom"/>
</dbReference>
<dbReference type="Pfam" id="PF13460">
    <property type="entry name" value="NAD_binding_10"/>
    <property type="match status" value="1"/>
</dbReference>
<keyword evidence="3" id="KW-1185">Reference proteome</keyword>
<evidence type="ECO:0000313" key="2">
    <source>
        <dbReference type="EMBL" id="MVA98311.1"/>
    </source>
</evidence>
<evidence type="ECO:0000313" key="3">
    <source>
        <dbReference type="Proteomes" id="UP000463224"/>
    </source>
</evidence>
<proteinExistence type="predicted"/>
<accession>A0A844QK81</accession>
<dbReference type="Proteomes" id="UP000463224">
    <property type="component" value="Unassembled WGS sequence"/>
</dbReference>
<dbReference type="AlphaFoldDB" id="A0A844QK81"/>
<dbReference type="PANTHER" id="PTHR43162">
    <property type="match status" value="1"/>
</dbReference>
<feature type="domain" description="NAD(P)-binding" evidence="1">
    <location>
        <begin position="15"/>
        <end position="174"/>
    </location>
</feature>
<evidence type="ECO:0000259" key="1">
    <source>
        <dbReference type="Pfam" id="PF13460"/>
    </source>
</evidence>
<organism evidence="2 3">
    <name type="scientific">Nitratireductor arenosus</name>
    <dbReference type="NCBI Taxonomy" id="2682096"/>
    <lineage>
        <taxon>Bacteria</taxon>
        <taxon>Pseudomonadati</taxon>
        <taxon>Pseudomonadota</taxon>
        <taxon>Alphaproteobacteria</taxon>
        <taxon>Hyphomicrobiales</taxon>
        <taxon>Phyllobacteriaceae</taxon>
        <taxon>Nitratireductor</taxon>
    </lineage>
</organism>
<sequence>MSQTIKPQKPILVAGGTGKTGRRLAQGLTACGRDVRIGSRSAAIPFDWADRSTWGAALDGASAAYISYYPDLAAPGAPEEIAVFIDMALARGVRRIALLSGRGEAEAQRSEDILKASGADWTILRCGWFNQNFSESFLLDAVKAGVVALPVGDVREPFVDADDIAEVAVAALTQDGHVGQLYELTGPRLLTFAEAVAEITAASGHNVRFEPISPAAFSARLTSEGLPDEMIALLMMLFTEVLDGRNAYPCDGVQRALGRAPKDFRDYARAAARSGAWSTVAEPVLVAADR</sequence>
<dbReference type="InterPro" id="IPR051604">
    <property type="entry name" value="Ergot_Alk_Oxidoreductase"/>
</dbReference>
<dbReference type="RefSeq" id="WP_156713264.1">
    <property type="nucleotide sequence ID" value="NZ_WPHG01000003.1"/>
</dbReference>
<dbReference type="Gene3D" id="3.40.50.720">
    <property type="entry name" value="NAD(P)-binding Rossmann-like Domain"/>
    <property type="match status" value="1"/>
</dbReference>